<dbReference type="AlphaFoldDB" id="K1ERL5"/>
<keyword evidence="2" id="KW-0045">Antibiotic biosynthesis</keyword>
<evidence type="ECO:0000256" key="2">
    <source>
        <dbReference type="ARBA" id="ARBA00023194"/>
    </source>
</evidence>
<dbReference type="SUPFAM" id="SSF51197">
    <property type="entry name" value="Clavaminate synthase-like"/>
    <property type="match status" value="1"/>
</dbReference>
<dbReference type="PRINTS" id="PR00682">
    <property type="entry name" value="IPNSYNTHASE"/>
</dbReference>
<dbReference type="Pfam" id="PF14226">
    <property type="entry name" value="DIOX_N"/>
    <property type="match status" value="1"/>
</dbReference>
<dbReference type="OrthoDB" id="21825at2"/>
<evidence type="ECO:0000259" key="4">
    <source>
        <dbReference type="PROSITE" id="PS51471"/>
    </source>
</evidence>
<name>K1ERL5_9MICO</name>
<reference evidence="6 8" key="1">
    <citation type="journal article" date="2009" name="Int. J. Syst. Evol. Microbiol.">
        <title>Janibacter hoylei sp. nov., Bacillus isronensis sp. nov. and Bacillus aryabhattai sp. nov., isolated from cryotubes used for collecting air from the upper atmosphere.</title>
        <authorList>
            <person name="Shivaji S."/>
            <person name="Chaturvedi P."/>
            <person name="Begum Z."/>
            <person name="Pindi P.K."/>
            <person name="Manorama R."/>
            <person name="Padmanaban D.A."/>
            <person name="Shouche Y.S."/>
            <person name="Pawar S."/>
            <person name="Vaishampayan P."/>
            <person name="Dutt C.B."/>
            <person name="Datta G.N."/>
            <person name="Manchanda R.K."/>
            <person name="Rao U.R."/>
            <person name="Bhargava P.M."/>
            <person name="Narlikar J.V."/>
        </authorList>
    </citation>
    <scope>NUCLEOTIDE SEQUENCE [LARGE SCALE GENOMIC DNA]</scope>
    <source>
        <strain evidence="6 8">PVAS-1</strain>
    </source>
</reference>
<proteinExistence type="inferred from homology"/>
<sequence>MTRDALPVLDLADLDAGPEAQERFREQLRVATHEVGFFHLRHGIDRAVVDELFDTGRAFFALPEEDKRAIEMTHSPHFRGWTRLGGELTQGQVDYREQIDIGPEMPERTVVDPPYLRLDGPNQWPAALPQLRTVIEAWTERLGIIGRRLMSQWALALGAPADHFDATFDDASTLLKIVRYPGTVETSQGVGDHKDPGFLTLLLIEPGQGGLQVQTDDGWIDVPPTDDCFVVNIGELMEAVTDGYLQATSHRVTAPALGTERLSIPFFFNPGLAAEVPVVPLRPEYAERARGVTQDASNVISARYGDNLLKARLRAHPDVAARHHADLLAGEG</sequence>
<dbReference type="InterPro" id="IPR026992">
    <property type="entry name" value="DIOX_N"/>
</dbReference>
<dbReference type="PROSITE" id="PS51471">
    <property type="entry name" value="FE2OG_OXY"/>
    <property type="match status" value="1"/>
</dbReference>
<dbReference type="GO" id="GO:0017000">
    <property type="term" value="P:antibiotic biosynthetic process"/>
    <property type="evidence" value="ECO:0007669"/>
    <property type="project" value="UniProtKB-KW"/>
</dbReference>
<keyword evidence="8" id="KW-1185">Reference proteome</keyword>
<evidence type="ECO:0000313" key="8">
    <source>
        <dbReference type="Proteomes" id="UP000288711"/>
    </source>
</evidence>
<organism evidence="5 7">
    <name type="scientific">Janibacter hoylei PVAS-1</name>
    <dbReference type="NCBI Taxonomy" id="1210046"/>
    <lineage>
        <taxon>Bacteria</taxon>
        <taxon>Bacillati</taxon>
        <taxon>Actinomycetota</taxon>
        <taxon>Actinomycetes</taxon>
        <taxon>Micrococcales</taxon>
        <taxon>Intrasporangiaceae</taxon>
        <taxon>Janibacter</taxon>
    </lineage>
</organism>
<comment type="similarity">
    <text evidence="3">Belongs to the iron/ascorbate-dependent oxidoreductase family.</text>
</comment>
<protein>
    <submittedName>
        <fullName evidence="5 6">Isopenicillin N synthase</fullName>
    </submittedName>
</protein>
<evidence type="ECO:0000313" key="6">
    <source>
        <dbReference type="EMBL" id="RWU85504.1"/>
    </source>
</evidence>
<accession>K1ERL5</accession>
<dbReference type="RefSeq" id="WP_007926340.1">
    <property type="nucleotide sequence ID" value="NZ_ALWX01000022.1"/>
</dbReference>
<feature type="domain" description="Fe2OG dioxygenase" evidence="4">
    <location>
        <begin position="170"/>
        <end position="270"/>
    </location>
</feature>
<dbReference type="GO" id="GO:0046872">
    <property type="term" value="F:metal ion binding"/>
    <property type="evidence" value="ECO:0007669"/>
    <property type="project" value="UniProtKB-KW"/>
</dbReference>
<dbReference type="eggNOG" id="COG3491">
    <property type="taxonomic scope" value="Bacteria"/>
</dbReference>
<keyword evidence="3" id="KW-0408">Iron</keyword>
<comment type="caution">
    <text evidence="5">The sequence shown here is derived from an EMBL/GenBank/DDBJ whole genome shotgun (WGS) entry which is preliminary data.</text>
</comment>
<reference evidence="6" key="3">
    <citation type="submission" date="2017-11" db="EMBL/GenBank/DDBJ databases">
        <authorList>
            <person name="Seuylemezian A."/>
            <person name="Cooper K."/>
            <person name="Vaishampayan P."/>
        </authorList>
    </citation>
    <scope>NUCLEOTIDE SEQUENCE</scope>
    <source>
        <strain evidence="6">PVAS-1</strain>
    </source>
</reference>
<dbReference type="InterPro" id="IPR050231">
    <property type="entry name" value="Iron_ascorbate_oxido_reductase"/>
</dbReference>
<dbReference type="GO" id="GO:0016491">
    <property type="term" value="F:oxidoreductase activity"/>
    <property type="evidence" value="ECO:0007669"/>
    <property type="project" value="UniProtKB-KW"/>
</dbReference>
<dbReference type="Proteomes" id="UP000004474">
    <property type="component" value="Unassembled WGS sequence"/>
</dbReference>
<dbReference type="EMBL" id="ALWX01000022">
    <property type="protein sequence ID" value="EKA61813.1"/>
    <property type="molecule type" value="Genomic_DNA"/>
</dbReference>
<dbReference type="Proteomes" id="UP000288711">
    <property type="component" value="Unassembled WGS sequence"/>
</dbReference>
<reference evidence="5 7" key="2">
    <citation type="journal article" date="2012" name="J. Bacteriol.">
        <title>Genome Sequence of Janibacter hoylei MTCC8307, Isolated from the Stratospheric Air.</title>
        <authorList>
            <person name="Pawar S.P."/>
            <person name="Dhotre D.P."/>
            <person name="Shetty S.A."/>
            <person name="Chowdhury S.P."/>
            <person name="Chaudhari B.L."/>
            <person name="Shouche Y.S."/>
        </authorList>
    </citation>
    <scope>NUCLEOTIDE SEQUENCE [LARGE SCALE GENOMIC DNA]</scope>
    <source>
        <strain evidence="5 7">PVAS-1</strain>
    </source>
</reference>
<dbReference type="InterPro" id="IPR027443">
    <property type="entry name" value="IPNS-like_sf"/>
</dbReference>
<keyword evidence="3" id="KW-0479">Metal-binding</keyword>
<dbReference type="EMBL" id="PIPF01000001">
    <property type="protein sequence ID" value="RWU85504.1"/>
    <property type="molecule type" value="Genomic_DNA"/>
</dbReference>
<evidence type="ECO:0000256" key="3">
    <source>
        <dbReference type="RuleBase" id="RU003682"/>
    </source>
</evidence>
<evidence type="ECO:0000256" key="1">
    <source>
        <dbReference type="ARBA" id="ARBA00004792"/>
    </source>
</evidence>
<gene>
    <name evidence="5" type="ORF">B277_06633</name>
    <name evidence="6" type="ORF">CWN80_00475</name>
</gene>
<dbReference type="PANTHER" id="PTHR47990">
    <property type="entry name" value="2-OXOGLUTARATE (2OG) AND FE(II)-DEPENDENT OXYGENASE SUPERFAMILY PROTEIN-RELATED"/>
    <property type="match status" value="1"/>
</dbReference>
<dbReference type="PATRIC" id="fig|1210046.3.peg.1287"/>
<evidence type="ECO:0000313" key="7">
    <source>
        <dbReference type="Proteomes" id="UP000004474"/>
    </source>
</evidence>
<dbReference type="InterPro" id="IPR044861">
    <property type="entry name" value="IPNS-like_FE2OG_OXY"/>
</dbReference>
<dbReference type="InterPro" id="IPR005123">
    <property type="entry name" value="Oxoglu/Fe-dep_dioxygenase_dom"/>
</dbReference>
<dbReference type="Gene3D" id="2.60.120.330">
    <property type="entry name" value="B-lactam Antibiotic, Isopenicillin N Synthase, Chain"/>
    <property type="match status" value="1"/>
</dbReference>
<evidence type="ECO:0000313" key="5">
    <source>
        <dbReference type="EMBL" id="EKA61813.1"/>
    </source>
</evidence>
<dbReference type="STRING" id="1210046.B277_06633"/>
<keyword evidence="3" id="KW-0560">Oxidoreductase</keyword>
<dbReference type="Pfam" id="PF03171">
    <property type="entry name" value="2OG-FeII_Oxy"/>
    <property type="match status" value="1"/>
</dbReference>
<comment type="pathway">
    <text evidence="1">Antibiotic biosynthesis.</text>
</comment>